<evidence type="ECO:0008006" key="5">
    <source>
        <dbReference type="Google" id="ProtNLM"/>
    </source>
</evidence>
<keyword evidence="2" id="KW-0812">Transmembrane</keyword>
<evidence type="ECO:0000313" key="4">
    <source>
        <dbReference type="Proteomes" id="UP000265703"/>
    </source>
</evidence>
<feature type="transmembrane region" description="Helical" evidence="2">
    <location>
        <begin position="21"/>
        <end position="42"/>
    </location>
</feature>
<dbReference type="EMBL" id="QKYT01000184">
    <property type="protein sequence ID" value="RIA90348.1"/>
    <property type="molecule type" value="Genomic_DNA"/>
</dbReference>
<gene>
    <name evidence="3" type="ORF">C1645_823483</name>
</gene>
<name>A0A397SWC3_9GLOM</name>
<organism evidence="3 4">
    <name type="scientific">Glomus cerebriforme</name>
    <dbReference type="NCBI Taxonomy" id="658196"/>
    <lineage>
        <taxon>Eukaryota</taxon>
        <taxon>Fungi</taxon>
        <taxon>Fungi incertae sedis</taxon>
        <taxon>Mucoromycota</taxon>
        <taxon>Glomeromycotina</taxon>
        <taxon>Glomeromycetes</taxon>
        <taxon>Glomerales</taxon>
        <taxon>Glomeraceae</taxon>
        <taxon>Glomus</taxon>
    </lineage>
</organism>
<keyword evidence="2" id="KW-0472">Membrane</keyword>
<protein>
    <recommendedName>
        <fullName evidence="5">Transmembrane protein</fullName>
    </recommendedName>
</protein>
<feature type="transmembrane region" description="Helical" evidence="2">
    <location>
        <begin position="263"/>
        <end position="284"/>
    </location>
</feature>
<dbReference type="AlphaFoldDB" id="A0A397SWC3"/>
<evidence type="ECO:0000256" key="1">
    <source>
        <dbReference type="SAM" id="MobiDB-lite"/>
    </source>
</evidence>
<proteinExistence type="predicted"/>
<comment type="caution">
    <text evidence="3">The sequence shown here is derived from an EMBL/GenBank/DDBJ whole genome shotgun (WGS) entry which is preliminary data.</text>
</comment>
<evidence type="ECO:0000256" key="2">
    <source>
        <dbReference type="SAM" id="Phobius"/>
    </source>
</evidence>
<accession>A0A397SWC3</accession>
<dbReference type="Proteomes" id="UP000265703">
    <property type="component" value="Unassembled WGS sequence"/>
</dbReference>
<reference evidence="3 4" key="1">
    <citation type="submission" date="2018-06" db="EMBL/GenBank/DDBJ databases">
        <title>Comparative genomics reveals the genomic features of Rhizophagus irregularis, R. cerebriforme, R. diaphanum and Gigaspora rosea, and their symbiotic lifestyle signature.</title>
        <authorList>
            <person name="Morin E."/>
            <person name="San Clemente H."/>
            <person name="Chen E.C.H."/>
            <person name="De La Providencia I."/>
            <person name="Hainaut M."/>
            <person name="Kuo A."/>
            <person name="Kohler A."/>
            <person name="Murat C."/>
            <person name="Tang N."/>
            <person name="Roy S."/>
            <person name="Loubradou J."/>
            <person name="Henrissat B."/>
            <person name="Grigoriev I.V."/>
            <person name="Corradi N."/>
            <person name="Roux C."/>
            <person name="Martin F.M."/>
        </authorList>
    </citation>
    <scope>NUCLEOTIDE SEQUENCE [LARGE SCALE GENOMIC DNA]</scope>
    <source>
        <strain evidence="3 4">DAOM 227022</strain>
    </source>
</reference>
<dbReference type="OrthoDB" id="2339353at2759"/>
<keyword evidence="2" id="KW-1133">Transmembrane helix</keyword>
<sequence length="460" mass="51940">MNLVNLLQGHRRSESTFLLGLKLLIMIIILSGLTGYLAILIIEVKQDAPITITSFINVEGIRPPNLYFRCAYNISIDLCSENYLLNNIFTPVMCSPEDTSVVFDEQSNNYIGTYKPSQDVFFRKKSLNSLYSVLLFININEEITIERPSAMTLMAYDSEYDLMDKYNLSTYDDSILLSNSYTITPNQGYLFSYSRTIKELITPSWMNDFGIPPTYEQKPSISSNLVGNPLSQLKLAEKHVEFTIQPKYINTVQVDREVRTHTYLGSLGLIGGAWGLGAAIYAFLFGADTLRPWGAVHLYCCGFSRAAQNKLKNALPIIPFFDTSDPKTKEHPKKGLSLAEQNELLSWALSRIDVLELFLQEYVIDVQFLDKIRKLKQNYDNDNNETGDEQEKNLASITTVTTEPSQQEESIMITIPPNLTQNSTTDNSSTTTTTTTYTADTADISQDDSSRHQNNLTQQQ</sequence>
<feature type="compositionally biased region" description="Low complexity" evidence="1">
    <location>
        <begin position="420"/>
        <end position="443"/>
    </location>
</feature>
<keyword evidence="4" id="KW-1185">Reference proteome</keyword>
<evidence type="ECO:0000313" key="3">
    <source>
        <dbReference type="EMBL" id="RIA90348.1"/>
    </source>
</evidence>
<feature type="region of interest" description="Disordered" evidence="1">
    <location>
        <begin position="414"/>
        <end position="460"/>
    </location>
</feature>